<keyword evidence="2 4" id="KW-0378">Hydrolase</keyword>
<comment type="caution">
    <text evidence="7">The sequence shown here is derived from an EMBL/GenBank/DDBJ whole genome shotgun (WGS) entry which is preliminary data.</text>
</comment>
<dbReference type="InterPro" id="IPR010111">
    <property type="entry name" value="Kynureninase"/>
</dbReference>
<dbReference type="NCBIfam" id="TIGR01814">
    <property type="entry name" value="kynureninase"/>
    <property type="match status" value="1"/>
</dbReference>
<evidence type="ECO:0000256" key="5">
    <source>
        <dbReference type="NCBIfam" id="TIGR01814"/>
    </source>
</evidence>
<keyword evidence="1 4" id="KW-0662">Pyridine nucleotide biosynthesis</keyword>
<dbReference type="InterPro" id="IPR015422">
    <property type="entry name" value="PyrdxlP-dep_Trfase_small"/>
</dbReference>
<name>A0A2T6C5F3_9FLAO</name>
<evidence type="ECO:0000313" key="8">
    <source>
        <dbReference type="Proteomes" id="UP000244090"/>
    </source>
</evidence>
<feature type="binding site" evidence="4">
    <location>
        <position position="242"/>
    </location>
    <ligand>
        <name>pyridoxal 5'-phosphate</name>
        <dbReference type="ChEBI" id="CHEBI:597326"/>
    </ligand>
</feature>
<dbReference type="EC" id="3.7.1.3" evidence="4 5"/>
<feature type="binding site" evidence="4">
    <location>
        <position position="323"/>
    </location>
    <ligand>
        <name>pyridoxal 5'-phosphate</name>
        <dbReference type="ChEBI" id="CHEBI:597326"/>
    </ligand>
</feature>
<feature type="binding site" evidence="4">
    <location>
        <begin position="154"/>
        <end position="157"/>
    </location>
    <ligand>
        <name>pyridoxal 5'-phosphate</name>
        <dbReference type="ChEBI" id="CHEBI:597326"/>
    </ligand>
</feature>
<feature type="binding site" evidence="4">
    <location>
        <position position="126"/>
    </location>
    <ligand>
        <name>pyridoxal 5'-phosphate</name>
        <dbReference type="ChEBI" id="CHEBI:597326"/>
    </ligand>
</feature>
<comment type="cofactor">
    <cofactor evidence="4 6">
        <name>pyridoxal 5'-phosphate</name>
        <dbReference type="ChEBI" id="CHEBI:597326"/>
    </cofactor>
</comment>
<dbReference type="GO" id="GO:0005737">
    <property type="term" value="C:cytoplasm"/>
    <property type="evidence" value="ECO:0007669"/>
    <property type="project" value="UniProtKB-UniRule"/>
</dbReference>
<dbReference type="Proteomes" id="UP000244090">
    <property type="component" value="Unassembled WGS sequence"/>
</dbReference>
<feature type="binding site" evidence="4">
    <location>
        <position position="295"/>
    </location>
    <ligand>
        <name>pyridoxal 5'-phosphate</name>
        <dbReference type="ChEBI" id="CHEBI:597326"/>
    </ligand>
</feature>
<dbReference type="Pfam" id="PF22580">
    <property type="entry name" value="KYNU_C"/>
    <property type="match status" value="1"/>
</dbReference>
<dbReference type="SUPFAM" id="SSF53383">
    <property type="entry name" value="PLP-dependent transferases"/>
    <property type="match status" value="1"/>
</dbReference>
<comment type="similarity">
    <text evidence="4 6">Belongs to the kynureninase family.</text>
</comment>
<evidence type="ECO:0000256" key="1">
    <source>
        <dbReference type="ARBA" id="ARBA00022642"/>
    </source>
</evidence>
<dbReference type="GO" id="GO:0030429">
    <property type="term" value="F:kynureninase activity"/>
    <property type="evidence" value="ECO:0007669"/>
    <property type="project" value="UniProtKB-UniRule"/>
</dbReference>
<dbReference type="AlphaFoldDB" id="A0A2T6C5F3"/>
<protein>
    <recommendedName>
        <fullName evidence="4 5">Kynureninase</fullName>
        <ecNumber evidence="4 5">3.7.1.3</ecNumber>
    </recommendedName>
    <alternativeName>
        <fullName evidence="4">L-kynurenine hydrolase</fullName>
    </alternativeName>
</protein>
<dbReference type="GO" id="GO:0019441">
    <property type="term" value="P:L-tryptophan catabolic process to kynurenine"/>
    <property type="evidence" value="ECO:0007669"/>
    <property type="project" value="TreeGrafter"/>
</dbReference>
<dbReference type="Gene3D" id="3.40.640.10">
    <property type="entry name" value="Type I PLP-dependent aspartate aminotransferase-like (Major domain)"/>
    <property type="match status" value="1"/>
</dbReference>
<organism evidence="7 8">
    <name type="scientific">Kordia periserrulae</name>
    <dbReference type="NCBI Taxonomy" id="701523"/>
    <lineage>
        <taxon>Bacteria</taxon>
        <taxon>Pseudomonadati</taxon>
        <taxon>Bacteroidota</taxon>
        <taxon>Flavobacteriia</taxon>
        <taxon>Flavobacteriales</taxon>
        <taxon>Flavobacteriaceae</taxon>
        <taxon>Kordia</taxon>
    </lineage>
</organism>
<dbReference type="GO" id="GO:0030170">
    <property type="term" value="F:pyridoxal phosphate binding"/>
    <property type="evidence" value="ECO:0007669"/>
    <property type="project" value="UniProtKB-UniRule"/>
</dbReference>
<keyword evidence="3 4" id="KW-0663">Pyridoxal phosphate</keyword>
<evidence type="ECO:0000256" key="6">
    <source>
        <dbReference type="PIRNR" id="PIRNR038800"/>
    </source>
</evidence>
<dbReference type="PANTHER" id="PTHR14084">
    <property type="entry name" value="KYNURENINASE"/>
    <property type="match status" value="1"/>
</dbReference>
<evidence type="ECO:0000256" key="3">
    <source>
        <dbReference type="ARBA" id="ARBA00022898"/>
    </source>
</evidence>
<comment type="pathway">
    <text evidence="4 6">Amino-acid degradation; L-kynurenine degradation; L-alanine and anthranilate from L-kynurenine: step 1/1.</text>
</comment>
<gene>
    <name evidence="4" type="primary">kynU</name>
    <name evidence="7" type="ORF">C8N46_101112</name>
</gene>
<comment type="caution">
    <text evidence="4">Lacks conserved residue(s) required for the propagation of feature annotation.</text>
</comment>
<feature type="modified residue" description="N6-(pyridoxal phosphate)lysine" evidence="4">
    <location>
        <position position="265"/>
    </location>
</feature>
<dbReference type="InterPro" id="IPR015424">
    <property type="entry name" value="PyrdxlP-dep_Trfase"/>
</dbReference>
<dbReference type="UniPathway" id="UPA00334">
    <property type="reaction ID" value="UER00455"/>
</dbReference>
<proteinExistence type="inferred from homology"/>
<dbReference type="UniPathway" id="UPA00253">
    <property type="reaction ID" value="UER00329"/>
</dbReference>
<evidence type="ECO:0000256" key="4">
    <source>
        <dbReference type="HAMAP-Rule" id="MF_01970"/>
    </source>
</evidence>
<sequence length="440" mass="50540">MTDIFFITKMEYVFLVKIALHMFQNTLAFAQAQDAKDPLKNYRTKFHIPKDADGNEWLYFCGNSLGLQPKITQEYIQQELNDWANLGVEGHFDAKNPWMPYHEFLTENMAKIVGAKPIEVVIMNTLTTNLHLLMVSFYQPTKTKYKIVIESDAFPSDRYAVESQLKFHGFDPKEGMLEWKPREGEELLRMEDLEAMLNEHGDKIALLMIGGVNYYTGQYLNIKKIAELGHAKGAMVGIDLAHGAGNIQPNLHDSNVDFAAWCTYKYLNSGPGSLAGLFVHEKHAHNKELHRFAGWWGHDKETRFNMRYDFNPIPGAESWQLSNPPILSMAAIKASLDMFNEVGMDALREKSKNLTAYFEYLINQIDTHRIKIITPSNPEERGCQLSIQVENADKSLHQQLLDKHIISDWREPDVIRCAPVPLYNSYEDVYNMVDELKKCL</sequence>
<dbReference type="InterPro" id="IPR015421">
    <property type="entry name" value="PyrdxlP-dep_Trfase_major"/>
</dbReference>
<dbReference type="FunFam" id="3.40.640.10:FF:000031">
    <property type="entry name" value="Kynureninase"/>
    <property type="match status" value="1"/>
</dbReference>
<dbReference type="GO" id="GO:0019805">
    <property type="term" value="P:quinolinate biosynthetic process"/>
    <property type="evidence" value="ECO:0007669"/>
    <property type="project" value="UniProtKB-UniRule"/>
</dbReference>
<comment type="catalytic activity">
    <reaction evidence="6">
        <text>3-hydroxy-L-kynurenine + H2O = 3-hydroxyanthranilate + L-alanine + H(+)</text>
        <dbReference type="Rhea" id="RHEA:25143"/>
        <dbReference type="ChEBI" id="CHEBI:15377"/>
        <dbReference type="ChEBI" id="CHEBI:15378"/>
        <dbReference type="ChEBI" id="CHEBI:36559"/>
        <dbReference type="ChEBI" id="CHEBI:57972"/>
        <dbReference type="ChEBI" id="CHEBI:58125"/>
        <dbReference type="EC" id="3.7.1.3"/>
    </reaction>
</comment>
<dbReference type="PIRSF" id="PIRSF038800">
    <property type="entry name" value="KYNU"/>
    <property type="match status" value="1"/>
</dbReference>
<dbReference type="Gene3D" id="3.90.1150.10">
    <property type="entry name" value="Aspartate Aminotransferase, domain 1"/>
    <property type="match status" value="1"/>
</dbReference>
<comment type="pathway">
    <text evidence="4 6">Cofactor biosynthesis; NAD(+) biosynthesis; quinolinate from L-kynurenine: step 2/3.</text>
</comment>
<comment type="function">
    <text evidence="4 6">Catalyzes the cleavage of L-kynurenine (L-Kyn) and L-3-hydroxykynurenine (L-3OHKyn) into anthranilic acid (AA) and 3-hydroxyanthranilic acid (3-OHAA), respectively.</text>
</comment>
<comment type="catalytic activity">
    <reaction evidence="4 6">
        <text>L-kynurenine + H2O = anthranilate + L-alanine + H(+)</text>
        <dbReference type="Rhea" id="RHEA:16813"/>
        <dbReference type="ChEBI" id="CHEBI:15377"/>
        <dbReference type="ChEBI" id="CHEBI:15378"/>
        <dbReference type="ChEBI" id="CHEBI:16567"/>
        <dbReference type="ChEBI" id="CHEBI:57959"/>
        <dbReference type="ChEBI" id="CHEBI:57972"/>
        <dbReference type="EC" id="3.7.1.3"/>
    </reaction>
</comment>
<comment type="subunit">
    <text evidence="4 6">Homodimer.</text>
</comment>
<accession>A0A2T6C5F3</accession>
<feature type="binding site" evidence="4">
    <location>
        <position position="239"/>
    </location>
    <ligand>
        <name>pyridoxal 5'-phosphate</name>
        <dbReference type="ChEBI" id="CHEBI:597326"/>
    </ligand>
</feature>
<reference evidence="7 8" key="1">
    <citation type="submission" date="2018-04" db="EMBL/GenBank/DDBJ databases">
        <title>Genomic Encyclopedia of Archaeal and Bacterial Type Strains, Phase II (KMG-II): from individual species to whole genera.</title>
        <authorList>
            <person name="Goeker M."/>
        </authorList>
    </citation>
    <scope>NUCLEOTIDE SEQUENCE [LARGE SCALE GENOMIC DNA]</scope>
    <source>
        <strain evidence="7 8">DSM 25731</strain>
    </source>
</reference>
<feature type="binding site" evidence="4">
    <location>
        <position position="127"/>
    </location>
    <ligand>
        <name>pyridoxal 5'-phosphate</name>
        <dbReference type="ChEBI" id="CHEBI:597326"/>
    </ligand>
</feature>
<dbReference type="EMBL" id="QBKT01000001">
    <property type="protein sequence ID" value="PTX63512.1"/>
    <property type="molecule type" value="Genomic_DNA"/>
</dbReference>
<feature type="binding site" evidence="4">
    <location>
        <position position="264"/>
    </location>
    <ligand>
        <name>pyridoxal 5'-phosphate</name>
        <dbReference type="ChEBI" id="CHEBI:597326"/>
    </ligand>
</feature>
<dbReference type="HAMAP" id="MF_01970">
    <property type="entry name" value="Kynureninase"/>
    <property type="match status" value="1"/>
</dbReference>
<keyword evidence="8" id="KW-1185">Reference proteome</keyword>
<dbReference type="PANTHER" id="PTHR14084:SF0">
    <property type="entry name" value="KYNURENINASE"/>
    <property type="match status" value="1"/>
</dbReference>
<dbReference type="GO" id="GO:0043420">
    <property type="term" value="P:anthranilate metabolic process"/>
    <property type="evidence" value="ECO:0007669"/>
    <property type="project" value="TreeGrafter"/>
</dbReference>
<evidence type="ECO:0000256" key="2">
    <source>
        <dbReference type="ARBA" id="ARBA00022801"/>
    </source>
</evidence>
<dbReference type="GO" id="GO:0009435">
    <property type="term" value="P:NAD+ biosynthetic process"/>
    <property type="evidence" value="ECO:0007669"/>
    <property type="project" value="UniProtKB-UniRule"/>
</dbReference>
<evidence type="ECO:0000313" key="7">
    <source>
        <dbReference type="EMBL" id="PTX63512.1"/>
    </source>
</evidence>
<dbReference type="GO" id="GO:0097053">
    <property type="term" value="P:L-kynurenine catabolic process"/>
    <property type="evidence" value="ECO:0007669"/>
    <property type="project" value="UniProtKB-UniRule"/>
</dbReference>